<evidence type="ECO:0000313" key="9">
    <source>
        <dbReference type="WBParaSite" id="Minc3s01356g23074"/>
    </source>
</evidence>
<dbReference type="PANTHER" id="PTHR19282:SF456">
    <property type="entry name" value="CD63 MOLECULE"/>
    <property type="match status" value="1"/>
</dbReference>
<feature type="transmembrane region" description="Helical" evidence="7">
    <location>
        <begin position="225"/>
        <end position="249"/>
    </location>
</feature>
<feature type="transmembrane region" description="Helical" evidence="7">
    <location>
        <begin position="81"/>
        <end position="106"/>
    </location>
</feature>
<evidence type="ECO:0000256" key="6">
    <source>
        <dbReference type="PIRSR" id="PIRSR002419-1"/>
    </source>
</evidence>
<reference evidence="9" key="1">
    <citation type="submission" date="2022-11" db="UniProtKB">
        <authorList>
            <consortium name="WormBaseParasite"/>
        </authorList>
    </citation>
    <scope>IDENTIFICATION</scope>
</reference>
<dbReference type="PANTHER" id="PTHR19282">
    <property type="entry name" value="TETRASPANIN"/>
    <property type="match status" value="1"/>
</dbReference>
<feature type="transmembrane region" description="Helical" evidence="7">
    <location>
        <begin position="12"/>
        <end position="34"/>
    </location>
</feature>
<sequence>MVEGGITLVKYLLFFANFILWVVGICFLISGILLQMKYSGLLDVLGDERLTTPVILLAIGCLFTLLGFIGYCGAIRENYCLTVSFAVLLALLLMTETAIAILVYALHEPLNEVIVTQLAQVERLWVRTLLRKIIFNRKSRIRKINKNSKFKGIERYPKSKGVSLAWDQVQRQFFCCGVNNASDWRGTPPDSCCTRFHHGCAKIVQPPLYEIGCVEAVQRWIVANAMILGCISAFLAALQVIGICFACCLSKSILKEFNDFYY</sequence>
<keyword evidence="6" id="KW-1015">Disulfide bond</keyword>
<evidence type="ECO:0000256" key="7">
    <source>
        <dbReference type="RuleBase" id="RU361218"/>
    </source>
</evidence>
<dbReference type="GO" id="GO:0005886">
    <property type="term" value="C:plasma membrane"/>
    <property type="evidence" value="ECO:0007669"/>
    <property type="project" value="TreeGrafter"/>
</dbReference>
<keyword evidence="8" id="KW-1185">Reference proteome</keyword>
<dbReference type="Proteomes" id="UP000887563">
    <property type="component" value="Unplaced"/>
</dbReference>
<dbReference type="PRINTS" id="PR00259">
    <property type="entry name" value="TMFOUR"/>
</dbReference>
<feature type="disulfide bond" evidence="6">
    <location>
        <begin position="175"/>
        <end position="213"/>
    </location>
</feature>
<dbReference type="Gene3D" id="1.10.1450.10">
    <property type="entry name" value="Tetraspanin"/>
    <property type="match status" value="1"/>
</dbReference>
<comment type="similarity">
    <text evidence="2 7">Belongs to the tetraspanin (TM4SF) family.</text>
</comment>
<name>A0A914M9N8_MELIC</name>
<keyword evidence="3 7" id="KW-0812">Transmembrane</keyword>
<dbReference type="Pfam" id="PF00335">
    <property type="entry name" value="Tetraspanin"/>
    <property type="match status" value="1"/>
</dbReference>
<dbReference type="InterPro" id="IPR000301">
    <property type="entry name" value="Tetraspanin_animals"/>
</dbReference>
<dbReference type="WBParaSite" id="Minc3s01356g23074">
    <property type="protein sequence ID" value="Minc3s01356g23074"/>
    <property type="gene ID" value="Minc3s01356g23074"/>
</dbReference>
<protein>
    <recommendedName>
        <fullName evidence="7">Tetraspanin</fullName>
    </recommendedName>
</protein>
<accession>A0A914M9N8</accession>
<evidence type="ECO:0000256" key="4">
    <source>
        <dbReference type="ARBA" id="ARBA00022989"/>
    </source>
</evidence>
<dbReference type="InterPro" id="IPR018499">
    <property type="entry name" value="Tetraspanin/Peripherin"/>
</dbReference>
<keyword evidence="4 7" id="KW-1133">Transmembrane helix</keyword>
<feature type="transmembrane region" description="Helical" evidence="7">
    <location>
        <begin position="54"/>
        <end position="74"/>
    </location>
</feature>
<feature type="disulfide bond" evidence="6">
    <location>
        <begin position="176"/>
        <end position="193"/>
    </location>
</feature>
<dbReference type="PIRSF" id="PIRSF002419">
    <property type="entry name" value="Tetraspanin"/>
    <property type="match status" value="1"/>
</dbReference>
<evidence type="ECO:0000256" key="2">
    <source>
        <dbReference type="ARBA" id="ARBA00006840"/>
    </source>
</evidence>
<evidence type="ECO:0000256" key="1">
    <source>
        <dbReference type="ARBA" id="ARBA00004141"/>
    </source>
</evidence>
<evidence type="ECO:0000256" key="5">
    <source>
        <dbReference type="ARBA" id="ARBA00023136"/>
    </source>
</evidence>
<dbReference type="InterPro" id="IPR008952">
    <property type="entry name" value="Tetraspanin_EC2_sf"/>
</dbReference>
<comment type="subcellular location">
    <subcellularLocation>
        <location evidence="1 7">Membrane</location>
        <topology evidence="1 7">Multi-pass membrane protein</topology>
    </subcellularLocation>
</comment>
<proteinExistence type="inferred from homology"/>
<evidence type="ECO:0000313" key="8">
    <source>
        <dbReference type="Proteomes" id="UP000887563"/>
    </source>
</evidence>
<evidence type="ECO:0000256" key="3">
    <source>
        <dbReference type="ARBA" id="ARBA00022692"/>
    </source>
</evidence>
<dbReference type="AlphaFoldDB" id="A0A914M9N8"/>
<dbReference type="SUPFAM" id="SSF48652">
    <property type="entry name" value="Tetraspanin"/>
    <property type="match status" value="1"/>
</dbReference>
<organism evidence="8 9">
    <name type="scientific">Meloidogyne incognita</name>
    <name type="common">Southern root-knot nematode worm</name>
    <name type="synonym">Oxyuris incognita</name>
    <dbReference type="NCBI Taxonomy" id="6306"/>
    <lineage>
        <taxon>Eukaryota</taxon>
        <taxon>Metazoa</taxon>
        <taxon>Ecdysozoa</taxon>
        <taxon>Nematoda</taxon>
        <taxon>Chromadorea</taxon>
        <taxon>Rhabditida</taxon>
        <taxon>Tylenchina</taxon>
        <taxon>Tylenchomorpha</taxon>
        <taxon>Tylenchoidea</taxon>
        <taxon>Meloidogynidae</taxon>
        <taxon>Meloidogyninae</taxon>
        <taxon>Meloidogyne</taxon>
        <taxon>Meloidogyne incognita group</taxon>
    </lineage>
</organism>
<keyword evidence="5 7" id="KW-0472">Membrane</keyword>